<name>A0A514CSD2_9CAUD</name>
<dbReference type="KEGG" id="vg:56136189"/>
<organism evidence="1 2">
    <name type="scientific">Achromobacter phage Motura</name>
    <dbReference type="NCBI Taxonomy" id="2591403"/>
    <lineage>
        <taxon>Viruses</taxon>
        <taxon>Duplodnaviria</taxon>
        <taxon>Heunggongvirae</taxon>
        <taxon>Uroviricota</taxon>
        <taxon>Caudoviricetes</taxon>
        <taxon>Moturavirus</taxon>
        <taxon>Moturavirus motura</taxon>
    </lineage>
</organism>
<sequence>MTEIKINASIERLKRIIDCEPEIRRRLIASEKDNAACSGVPYTEPEALSLEYVVDFLLSIGISQIEYAGLQRQLGK</sequence>
<evidence type="ECO:0000313" key="1">
    <source>
        <dbReference type="EMBL" id="QDH83389.1"/>
    </source>
</evidence>
<dbReference type="Proteomes" id="UP000320799">
    <property type="component" value="Segment"/>
</dbReference>
<reference evidence="1 2" key="1">
    <citation type="submission" date="2019-06" db="EMBL/GenBank/DDBJ databases">
        <authorList>
            <person name="Kincaid V.D."/>
            <person name="Fuller A."/>
            <person name="Hodges K."/>
            <person name="Bansal M."/>
            <person name="Essig J."/>
            <person name="Johnson A."/>
        </authorList>
    </citation>
    <scope>NUCLEOTIDE SEQUENCE [LARGE SCALE GENOMIC DNA]</scope>
</reference>
<evidence type="ECO:0000313" key="2">
    <source>
        <dbReference type="Proteomes" id="UP000320799"/>
    </source>
</evidence>
<keyword evidence="2" id="KW-1185">Reference proteome</keyword>
<dbReference type="GeneID" id="56136189"/>
<dbReference type="EMBL" id="MN094788">
    <property type="protein sequence ID" value="QDH83389.1"/>
    <property type="molecule type" value="Genomic_DNA"/>
</dbReference>
<protein>
    <submittedName>
        <fullName evidence="1">Uncharacterized protein</fullName>
    </submittedName>
</protein>
<dbReference type="RefSeq" id="YP_009903913.1">
    <property type="nucleotide sequence ID" value="NC_049849.1"/>
</dbReference>
<proteinExistence type="predicted"/>
<accession>A0A514CSD2</accession>